<dbReference type="InterPro" id="IPR002328">
    <property type="entry name" value="ADH_Zn_CS"/>
</dbReference>
<reference evidence="15 16" key="1">
    <citation type="journal article" date="2009" name="Nature">
        <title>The Sorghum bicolor genome and the diversification of grasses.</title>
        <authorList>
            <person name="Paterson A.H."/>
            <person name="Bowers J.E."/>
            <person name="Bruggmann R."/>
            <person name="Dubchak I."/>
            <person name="Grimwood J."/>
            <person name="Gundlach H."/>
            <person name="Haberer G."/>
            <person name="Hellsten U."/>
            <person name="Mitros T."/>
            <person name="Poliakov A."/>
            <person name="Schmutz J."/>
            <person name="Spannagl M."/>
            <person name="Tang H."/>
            <person name="Wang X."/>
            <person name="Wicker T."/>
            <person name="Bharti A.K."/>
            <person name="Chapman J."/>
            <person name="Feltus F.A."/>
            <person name="Gowik U."/>
            <person name="Grigoriev I.V."/>
            <person name="Lyons E."/>
            <person name="Maher C.A."/>
            <person name="Martis M."/>
            <person name="Narechania A."/>
            <person name="Otillar R.P."/>
            <person name="Penning B.W."/>
            <person name="Salamov A.A."/>
            <person name="Wang Y."/>
            <person name="Zhang L."/>
            <person name="Carpita N.C."/>
            <person name="Freeling M."/>
            <person name="Gingle A.R."/>
            <person name="Hash C.T."/>
            <person name="Keller B."/>
            <person name="Klein P."/>
            <person name="Kresovich S."/>
            <person name="McCann M.C."/>
            <person name="Ming R."/>
            <person name="Peterson D.G."/>
            <person name="Mehboob-ur-Rahman"/>
            <person name="Ware D."/>
            <person name="Westhoff P."/>
            <person name="Mayer K.F."/>
            <person name="Messing J."/>
            <person name="Rokhsar D.S."/>
        </authorList>
    </citation>
    <scope>NUCLEOTIDE SEQUENCE [LARGE SCALE GENOMIC DNA]</scope>
    <source>
        <strain evidence="16">cv. BTx623</strain>
    </source>
</reference>
<keyword evidence="16" id="KW-1185">Reference proteome</keyword>
<evidence type="ECO:0000256" key="2">
    <source>
        <dbReference type="ARBA" id="ARBA00004928"/>
    </source>
</evidence>
<dbReference type="SUPFAM" id="SSF50129">
    <property type="entry name" value="GroES-like"/>
    <property type="match status" value="1"/>
</dbReference>
<keyword evidence="6" id="KW-0862">Zinc</keyword>
<comment type="catalytic activity">
    <reaction evidence="12">
        <text>(E)-coniferol + NADP(+) = (E)-coniferaldehyde + NADPH + H(+)</text>
        <dbReference type="Rhea" id="RHEA:22444"/>
        <dbReference type="ChEBI" id="CHEBI:15378"/>
        <dbReference type="ChEBI" id="CHEBI:16547"/>
        <dbReference type="ChEBI" id="CHEBI:17745"/>
        <dbReference type="ChEBI" id="CHEBI:57783"/>
        <dbReference type="ChEBI" id="CHEBI:58349"/>
        <dbReference type="EC" id="1.1.1.195"/>
    </reaction>
    <physiologicalReaction direction="right-to-left" evidence="12">
        <dbReference type="Rhea" id="RHEA:22446"/>
    </physiologicalReaction>
</comment>
<dbReference type="PANTHER" id="PTHR42683">
    <property type="entry name" value="ALDEHYDE REDUCTASE"/>
    <property type="match status" value="1"/>
</dbReference>
<evidence type="ECO:0000256" key="1">
    <source>
        <dbReference type="ARBA" id="ARBA00001947"/>
    </source>
</evidence>
<dbReference type="Gene3D" id="3.90.180.10">
    <property type="entry name" value="Medium-chain alcohol dehydrogenases, catalytic domain"/>
    <property type="match status" value="1"/>
</dbReference>
<evidence type="ECO:0000256" key="10">
    <source>
        <dbReference type="ARBA" id="ARBA00048379"/>
    </source>
</evidence>
<keyword evidence="5" id="KW-0438">Lignin biosynthesis</keyword>
<proteinExistence type="predicted"/>
<evidence type="ECO:0000256" key="3">
    <source>
        <dbReference type="ARBA" id="ARBA00013171"/>
    </source>
</evidence>
<dbReference type="EC" id="1.1.1.195" evidence="3"/>
<evidence type="ECO:0000313" key="15">
    <source>
        <dbReference type="EMBL" id="OQU75994.1"/>
    </source>
</evidence>
<evidence type="ECO:0000259" key="14">
    <source>
        <dbReference type="Pfam" id="PF08240"/>
    </source>
</evidence>
<dbReference type="EMBL" id="CM000769">
    <property type="protein sequence ID" value="OQU75994.1"/>
    <property type="molecule type" value="Genomic_DNA"/>
</dbReference>
<name>A0A1W0VRW1_SORBI</name>
<keyword evidence="4" id="KW-0479">Metal-binding</keyword>
<comment type="catalytic activity">
    <reaction evidence="11">
        <text>(E)-caffeyl alcohol + NADP(+) = (E)-caffeyl aldehyde + NADPH + H(+)</text>
        <dbReference type="Rhea" id="RHEA:45728"/>
        <dbReference type="ChEBI" id="CHEBI:15378"/>
        <dbReference type="ChEBI" id="CHEBI:28323"/>
        <dbReference type="ChEBI" id="CHEBI:31334"/>
        <dbReference type="ChEBI" id="CHEBI:57783"/>
        <dbReference type="ChEBI" id="CHEBI:58349"/>
    </reaction>
    <physiologicalReaction direction="right-to-left" evidence="11">
        <dbReference type="Rhea" id="RHEA:45730"/>
    </physiologicalReaction>
</comment>
<dbReference type="InterPro" id="IPR013154">
    <property type="entry name" value="ADH-like_N"/>
</dbReference>
<dbReference type="GO" id="GO:0009809">
    <property type="term" value="P:lignin biosynthetic process"/>
    <property type="evidence" value="ECO:0007669"/>
    <property type="project" value="UniProtKB-KW"/>
</dbReference>
<evidence type="ECO:0000256" key="12">
    <source>
        <dbReference type="ARBA" id="ARBA00049311"/>
    </source>
</evidence>
<dbReference type="Gramene" id="OQU75994">
    <property type="protein sequence ID" value="OQU75994"/>
    <property type="gene ID" value="SORBI_3010G072200"/>
</dbReference>
<evidence type="ECO:0000313" key="16">
    <source>
        <dbReference type="Proteomes" id="UP000000768"/>
    </source>
</evidence>
<comment type="pathway">
    <text evidence="2">Aromatic compound metabolism; phenylpropanoid biosynthesis.</text>
</comment>
<keyword evidence="7" id="KW-0521">NADP</keyword>
<organism evidence="15 16">
    <name type="scientific">Sorghum bicolor</name>
    <name type="common">Sorghum</name>
    <name type="synonym">Sorghum vulgare</name>
    <dbReference type="NCBI Taxonomy" id="4558"/>
    <lineage>
        <taxon>Eukaryota</taxon>
        <taxon>Viridiplantae</taxon>
        <taxon>Streptophyta</taxon>
        <taxon>Embryophyta</taxon>
        <taxon>Tracheophyta</taxon>
        <taxon>Spermatophyta</taxon>
        <taxon>Magnoliopsida</taxon>
        <taxon>Liliopsida</taxon>
        <taxon>Poales</taxon>
        <taxon>Poaceae</taxon>
        <taxon>PACMAD clade</taxon>
        <taxon>Panicoideae</taxon>
        <taxon>Andropogonodae</taxon>
        <taxon>Andropogoneae</taxon>
        <taxon>Sorghinae</taxon>
        <taxon>Sorghum</taxon>
    </lineage>
</organism>
<dbReference type="InParanoid" id="A0A1W0VRW1"/>
<dbReference type="STRING" id="4558.A0A1W0VRW1"/>
<evidence type="ECO:0000256" key="4">
    <source>
        <dbReference type="ARBA" id="ARBA00022723"/>
    </source>
</evidence>
<protein>
    <recommendedName>
        <fullName evidence="3">cinnamyl-alcohol dehydrogenase</fullName>
        <ecNumber evidence="3">1.1.1.195</ecNumber>
    </recommendedName>
</protein>
<evidence type="ECO:0000256" key="7">
    <source>
        <dbReference type="ARBA" id="ARBA00022857"/>
    </source>
</evidence>
<dbReference type="Pfam" id="PF08240">
    <property type="entry name" value="ADH_N"/>
    <property type="match status" value="1"/>
</dbReference>
<evidence type="ECO:0000256" key="13">
    <source>
        <dbReference type="ARBA" id="ARBA00049332"/>
    </source>
</evidence>
<sequence length="179" mass="20021">MLGQREILREFSHHTSLTAVCSIYYISSVEQDYSYFCSWPVKLNHDAGALGEHFRAMQNSDIATKVIYCRVCYADVGWTRNMLNDSKYPLVPGHEIAGVVTQVGADVKGFKVGDHAGVGTYVNSCRDCENCNSSLENHCPKGVYTFNGIDTHGTVTMEGYSTHIVVHETMTYYDRKKST</sequence>
<accession>A0A1W0VRW1</accession>
<dbReference type="AlphaFoldDB" id="A0A1W0VRW1"/>
<gene>
    <name evidence="15" type="ORF">SORBI_3010G072200</name>
</gene>
<feature type="domain" description="Alcohol dehydrogenase-like N-terminal" evidence="14">
    <location>
        <begin position="61"/>
        <end position="170"/>
    </location>
</feature>
<comment type="catalytic activity">
    <reaction evidence="9">
        <text>(E)-4-coumaroyl alcohol + NADP(+) = (E)-4-coumaraldehyde + NADPH + H(+)</text>
        <dbReference type="Rhea" id="RHEA:45724"/>
        <dbReference type="ChEBI" id="CHEBI:15378"/>
        <dbReference type="ChEBI" id="CHEBI:28353"/>
        <dbReference type="ChEBI" id="CHEBI:57783"/>
        <dbReference type="ChEBI" id="CHEBI:58349"/>
        <dbReference type="ChEBI" id="CHEBI:64555"/>
        <dbReference type="EC" id="1.1.1.195"/>
    </reaction>
    <physiologicalReaction direction="right-to-left" evidence="9">
        <dbReference type="Rhea" id="RHEA:45726"/>
    </physiologicalReaction>
</comment>
<comment type="catalytic activity">
    <reaction evidence="13">
        <text>(E)-cinnamyl alcohol + NADP(+) = (E)-cinnamaldehyde + NADPH + H(+)</text>
        <dbReference type="Rhea" id="RHEA:10392"/>
        <dbReference type="ChEBI" id="CHEBI:15378"/>
        <dbReference type="ChEBI" id="CHEBI:16731"/>
        <dbReference type="ChEBI" id="CHEBI:33227"/>
        <dbReference type="ChEBI" id="CHEBI:57783"/>
        <dbReference type="ChEBI" id="CHEBI:58349"/>
        <dbReference type="EC" id="1.1.1.195"/>
    </reaction>
    <physiologicalReaction direction="right-to-left" evidence="13">
        <dbReference type="Rhea" id="RHEA:10394"/>
    </physiologicalReaction>
</comment>
<reference evidence="16" key="2">
    <citation type="journal article" date="2018" name="Plant J.">
        <title>The Sorghum bicolor reference genome: improved assembly, gene annotations, a transcriptome atlas, and signatures of genome organization.</title>
        <authorList>
            <person name="McCormick R.F."/>
            <person name="Truong S.K."/>
            <person name="Sreedasyam A."/>
            <person name="Jenkins J."/>
            <person name="Shu S."/>
            <person name="Sims D."/>
            <person name="Kennedy M."/>
            <person name="Amirebrahimi M."/>
            <person name="Weers B.D."/>
            <person name="McKinley B."/>
            <person name="Mattison A."/>
            <person name="Morishige D.T."/>
            <person name="Grimwood J."/>
            <person name="Schmutz J."/>
            <person name="Mullet J.E."/>
        </authorList>
    </citation>
    <scope>NUCLEOTIDE SEQUENCE [LARGE SCALE GENOMIC DNA]</scope>
    <source>
        <strain evidence="16">cv. BTx623</strain>
    </source>
</reference>
<evidence type="ECO:0000256" key="11">
    <source>
        <dbReference type="ARBA" id="ARBA00049226"/>
    </source>
</evidence>
<dbReference type="PROSITE" id="PS00059">
    <property type="entry name" value="ADH_ZINC"/>
    <property type="match status" value="1"/>
</dbReference>
<comment type="cofactor">
    <cofactor evidence="1">
        <name>Zn(2+)</name>
        <dbReference type="ChEBI" id="CHEBI:29105"/>
    </cofactor>
</comment>
<dbReference type="Proteomes" id="UP000000768">
    <property type="component" value="Chromosome 10"/>
</dbReference>
<dbReference type="InterPro" id="IPR011032">
    <property type="entry name" value="GroES-like_sf"/>
</dbReference>
<dbReference type="InterPro" id="IPR047109">
    <property type="entry name" value="CAD-like"/>
</dbReference>
<dbReference type="GO" id="GO:0045551">
    <property type="term" value="F:cinnamyl-alcohol dehydrogenase activity"/>
    <property type="evidence" value="ECO:0007669"/>
    <property type="project" value="UniProtKB-EC"/>
</dbReference>
<dbReference type="GO" id="GO:0008270">
    <property type="term" value="F:zinc ion binding"/>
    <property type="evidence" value="ECO:0007669"/>
    <property type="project" value="InterPro"/>
</dbReference>
<keyword evidence="8" id="KW-0560">Oxidoreductase</keyword>
<evidence type="ECO:0000256" key="5">
    <source>
        <dbReference type="ARBA" id="ARBA00022733"/>
    </source>
</evidence>
<evidence type="ECO:0000256" key="8">
    <source>
        <dbReference type="ARBA" id="ARBA00023002"/>
    </source>
</evidence>
<comment type="catalytic activity">
    <reaction evidence="10">
        <text>(E)-sinapyl alcohol + NADP(+) = (E)-sinapaldehyde + NADPH + H(+)</text>
        <dbReference type="Rhea" id="RHEA:45704"/>
        <dbReference type="ChEBI" id="CHEBI:15378"/>
        <dbReference type="ChEBI" id="CHEBI:27949"/>
        <dbReference type="ChEBI" id="CHEBI:57783"/>
        <dbReference type="ChEBI" id="CHEBI:58349"/>
        <dbReference type="ChEBI" id="CHEBI:64557"/>
        <dbReference type="EC" id="1.1.1.195"/>
    </reaction>
    <physiologicalReaction direction="right-to-left" evidence="10">
        <dbReference type="Rhea" id="RHEA:45706"/>
    </physiologicalReaction>
</comment>
<evidence type="ECO:0000256" key="9">
    <source>
        <dbReference type="ARBA" id="ARBA00047329"/>
    </source>
</evidence>
<evidence type="ECO:0000256" key="6">
    <source>
        <dbReference type="ARBA" id="ARBA00022833"/>
    </source>
</evidence>